<dbReference type="PANTHER" id="PTHR30469:SF12">
    <property type="entry name" value="MULTIDRUG RESISTANCE PROTEIN MDTA"/>
    <property type="match status" value="1"/>
</dbReference>
<dbReference type="Gene3D" id="1.10.287.470">
    <property type="entry name" value="Helix hairpin bin"/>
    <property type="match status" value="1"/>
</dbReference>
<dbReference type="GO" id="GO:0015562">
    <property type="term" value="F:efflux transmembrane transporter activity"/>
    <property type="evidence" value="ECO:0007669"/>
    <property type="project" value="TreeGrafter"/>
</dbReference>
<evidence type="ECO:0000256" key="1">
    <source>
        <dbReference type="SAM" id="Coils"/>
    </source>
</evidence>
<organism evidence="2 3">
    <name type="scientific">Vibrio owensii CAIM 1854 = LMG 25443</name>
    <dbReference type="NCBI Taxonomy" id="1229493"/>
    <lineage>
        <taxon>Bacteria</taxon>
        <taxon>Pseudomonadati</taxon>
        <taxon>Pseudomonadota</taxon>
        <taxon>Gammaproteobacteria</taxon>
        <taxon>Vibrionales</taxon>
        <taxon>Vibrionaceae</taxon>
        <taxon>Vibrio</taxon>
    </lineage>
</organism>
<dbReference type="PATRIC" id="fig|1229493.5.peg.1949"/>
<accession>A0A0C1Z5H1</accession>
<reference evidence="2 3" key="1">
    <citation type="submission" date="2014-07" db="EMBL/GenBank/DDBJ databases">
        <title>Unique and conserved regions in Vibrio harveyi and related species in comparison with the shrimp pathogen Vibrio harveyi CAIM 1792.</title>
        <authorList>
            <person name="Espinoza-Valles I."/>
            <person name="Vora G."/>
            <person name="Leekitcharoenphon P."/>
            <person name="Ussery D."/>
            <person name="Hoj L."/>
            <person name="Gomez-Gil B."/>
        </authorList>
    </citation>
    <scope>NUCLEOTIDE SEQUENCE [LARGE SCALE GENOMIC DNA]</scope>
    <source>
        <strain evidence="3">CAIM 1854 / LMG 25443</strain>
    </source>
</reference>
<comment type="caution">
    <text evidence="2">The sequence shown here is derived from an EMBL/GenBank/DDBJ whole genome shotgun (WGS) entry which is preliminary data.</text>
</comment>
<dbReference type="Gene3D" id="2.40.420.20">
    <property type="match status" value="1"/>
</dbReference>
<dbReference type="AlphaFoldDB" id="A0A0C1Z5H1"/>
<evidence type="ECO:0000313" key="2">
    <source>
        <dbReference type="EMBL" id="KIF52260.1"/>
    </source>
</evidence>
<proteinExistence type="predicted"/>
<dbReference type="GO" id="GO:1990281">
    <property type="term" value="C:efflux pump complex"/>
    <property type="evidence" value="ECO:0007669"/>
    <property type="project" value="TreeGrafter"/>
</dbReference>
<dbReference type="EMBL" id="JPRD01000023">
    <property type="protein sequence ID" value="KIF52260.1"/>
    <property type="molecule type" value="Genomic_DNA"/>
</dbReference>
<dbReference type="Gene3D" id="2.40.30.170">
    <property type="match status" value="1"/>
</dbReference>
<evidence type="ECO:0000313" key="3">
    <source>
        <dbReference type="Proteomes" id="UP000031586"/>
    </source>
</evidence>
<feature type="coiled-coil region" evidence="1">
    <location>
        <begin position="109"/>
        <end position="143"/>
    </location>
</feature>
<sequence length="442" mass="48713">MKMNKKLLFFPALAVGVVILFLAISLKPDLPVKPAGDRARLVETIPLELKAIAPVAIGFGKIAPKVEWKAIAEVTGKVVYRHPQLEKGQVLQAGTEILRIDPLDYELKLVQAQADLKSAQTSLAKLNQEEANLKSTLKIEANRLVIANKELDRKQNLRKKGLTSQSDVDQQEQSALSQRKLVLDIENQIGLMPDEKRVAEALVKVNASKVDEAKRSLDKTIITLPYDLRIAEVEIEQNQVVNLQQTMVTGHGIDVMEVEAQLSIHDMQTLAASIGEFVRDESGIPQPDMNAIHANIELSSGNLSASWPAKVARISETVDPSQATAGVILEIEQDYRALNPTSAPPLVNGMFVRALIEGQENPSWVIPERALHGDKIYLMGDDNRLQVVTVEVLYRRNNQVVIDGELEQGQKLIINDLLPAINGMLLKESPEPSETAIEESDS</sequence>
<keyword evidence="1" id="KW-0175">Coiled coil</keyword>
<dbReference type="Proteomes" id="UP000031586">
    <property type="component" value="Unassembled WGS sequence"/>
</dbReference>
<dbReference type="RefSeq" id="WP_020196081.1">
    <property type="nucleotide sequence ID" value="NZ_BAOH01000039.1"/>
</dbReference>
<dbReference type="SUPFAM" id="SSF111369">
    <property type="entry name" value="HlyD-like secretion proteins"/>
    <property type="match status" value="1"/>
</dbReference>
<dbReference type="PANTHER" id="PTHR30469">
    <property type="entry name" value="MULTIDRUG RESISTANCE PROTEIN MDTA"/>
    <property type="match status" value="1"/>
</dbReference>
<name>A0A0C1Z5H1_9VIBR</name>
<gene>
    <name evidence="2" type="ORF">H735_14020</name>
</gene>
<protein>
    <submittedName>
        <fullName evidence="2">Acriflavin resistance protein</fullName>
    </submittedName>
</protein>
<dbReference type="Gene3D" id="2.40.50.100">
    <property type="match status" value="1"/>
</dbReference>